<dbReference type="GO" id="GO:0004674">
    <property type="term" value="F:protein serine/threonine kinase activity"/>
    <property type="evidence" value="ECO:0007669"/>
    <property type="project" value="UniProtKB-KW"/>
</dbReference>
<evidence type="ECO:0000256" key="9">
    <source>
        <dbReference type="SAM" id="MobiDB-lite"/>
    </source>
</evidence>
<dbReference type="EC" id="2.7.11.1" evidence="1"/>
<keyword evidence="6" id="KW-0067">ATP-binding</keyword>
<reference evidence="12 13" key="1">
    <citation type="journal article" date="2015" name="Genome Biol. Evol.">
        <title>Comparative Genomics of a Bacterivorous Green Alga Reveals Evolutionary Causalities and Consequences of Phago-Mixotrophic Mode of Nutrition.</title>
        <authorList>
            <person name="Burns J.A."/>
            <person name="Paasch A."/>
            <person name="Narechania A."/>
            <person name="Kim E."/>
        </authorList>
    </citation>
    <scope>NUCLEOTIDE SEQUENCE [LARGE SCALE GENOMIC DNA]</scope>
    <source>
        <strain evidence="12 13">PLY_AMNH</strain>
    </source>
</reference>
<dbReference type="PROSITE" id="PS50011">
    <property type="entry name" value="PROTEIN_KINASE_DOM"/>
    <property type="match status" value="1"/>
</dbReference>
<organism evidence="12 13">
    <name type="scientific">Cymbomonas tetramitiformis</name>
    <dbReference type="NCBI Taxonomy" id="36881"/>
    <lineage>
        <taxon>Eukaryota</taxon>
        <taxon>Viridiplantae</taxon>
        <taxon>Chlorophyta</taxon>
        <taxon>Pyramimonadophyceae</taxon>
        <taxon>Pyramimonadales</taxon>
        <taxon>Pyramimonadaceae</taxon>
        <taxon>Cymbomonas</taxon>
    </lineage>
</organism>
<dbReference type="Gene3D" id="1.10.510.10">
    <property type="entry name" value="Transferase(Phosphotransferase) domain 1"/>
    <property type="match status" value="1"/>
</dbReference>
<dbReference type="EMBL" id="LGRX02006464">
    <property type="protein sequence ID" value="KAK3276622.1"/>
    <property type="molecule type" value="Genomic_DNA"/>
</dbReference>
<dbReference type="Proteomes" id="UP001190700">
    <property type="component" value="Unassembled WGS sequence"/>
</dbReference>
<feature type="signal peptide" evidence="10">
    <location>
        <begin position="1"/>
        <end position="17"/>
    </location>
</feature>
<evidence type="ECO:0000313" key="12">
    <source>
        <dbReference type="EMBL" id="KAK3276622.1"/>
    </source>
</evidence>
<evidence type="ECO:0000256" key="5">
    <source>
        <dbReference type="ARBA" id="ARBA00022777"/>
    </source>
</evidence>
<feature type="region of interest" description="Disordered" evidence="9">
    <location>
        <begin position="147"/>
        <end position="168"/>
    </location>
</feature>
<feature type="chain" id="PRO_5042258401" description="non-specific serine/threonine protein kinase" evidence="10">
    <location>
        <begin position="18"/>
        <end position="352"/>
    </location>
</feature>
<dbReference type="PANTHER" id="PTHR44899:SF3">
    <property type="entry name" value="SERINE_THREONINE-PROTEIN KINASE NEK1"/>
    <property type="match status" value="1"/>
</dbReference>
<evidence type="ECO:0000256" key="8">
    <source>
        <dbReference type="ARBA" id="ARBA00048679"/>
    </source>
</evidence>
<comment type="caution">
    <text evidence="12">The sequence shown here is derived from an EMBL/GenBank/DDBJ whole genome shotgun (WGS) entry which is preliminary data.</text>
</comment>
<dbReference type="InterPro" id="IPR000719">
    <property type="entry name" value="Prot_kinase_dom"/>
</dbReference>
<evidence type="ECO:0000256" key="2">
    <source>
        <dbReference type="ARBA" id="ARBA00022527"/>
    </source>
</evidence>
<keyword evidence="10" id="KW-0732">Signal</keyword>
<dbReference type="InterPro" id="IPR011009">
    <property type="entry name" value="Kinase-like_dom_sf"/>
</dbReference>
<dbReference type="GO" id="GO:0005524">
    <property type="term" value="F:ATP binding"/>
    <property type="evidence" value="ECO:0007669"/>
    <property type="project" value="UniProtKB-KW"/>
</dbReference>
<evidence type="ECO:0000256" key="7">
    <source>
        <dbReference type="ARBA" id="ARBA00047899"/>
    </source>
</evidence>
<name>A0AAE0GEL5_9CHLO</name>
<dbReference type="SUPFAM" id="SSF56112">
    <property type="entry name" value="Protein kinase-like (PK-like)"/>
    <property type="match status" value="1"/>
</dbReference>
<evidence type="ECO:0000256" key="10">
    <source>
        <dbReference type="SAM" id="SignalP"/>
    </source>
</evidence>
<evidence type="ECO:0000313" key="13">
    <source>
        <dbReference type="Proteomes" id="UP001190700"/>
    </source>
</evidence>
<comment type="catalytic activity">
    <reaction evidence="8">
        <text>L-seryl-[protein] + ATP = O-phospho-L-seryl-[protein] + ADP + H(+)</text>
        <dbReference type="Rhea" id="RHEA:17989"/>
        <dbReference type="Rhea" id="RHEA-COMP:9863"/>
        <dbReference type="Rhea" id="RHEA-COMP:11604"/>
        <dbReference type="ChEBI" id="CHEBI:15378"/>
        <dbReference type="ChEBI" id="CHEBI:29999"/>
        <dbReference type="ChEBI" id="CHEBI:30616"/>
        <dbReference type="ChEBI" id="CHEBI:83421"/>
        <dbReference type="ChEBI" id="CHEBI:456216"/>
        <dbReference type="EC" id="2.7.11.1"/>
    </reaction>
</comment>
<sequence length="352" mass="38209">MWSLGCVLHEMCLGCLAFPGNNPAQIIMKIMTGLTDDLSDIRCADLRELLQSLLAHDSLLRPSAGELLQHEVVRPHVEHYLKELEKSGPQGWSSWRTCLPGSPGQDALAELLSQVFCAEEGGSMCLSGLGEALPPLTELPTLHEVPTLQQPSSSAASRISSNGSSASSASVGSILGAGYEELRLLQAQVGVISAVPELEACTSPEVSASSPVAPPGPLPTRKHSKLRFSSTLAGASQALKLPPEKPKNAHLARALLQGMVPKESSSKHEKRVVALRERCLAGLGQAKFDRLHAFLQARSALFCEDDGMVLRIELLEFLDEKQMEFWPLMEELIFYENMMRTKDIKMAVLGRP</sequence>
<keyword evidence="2" id="KW-0723">Serine/threonine-protein kinase</keyword>
<dbReference type="InterPro" id="IPR051131">
    <property type="entry name" value="NEK_Ser/Thr_kinase_NIMA"/>
</dbReference>
<accession>A0AAE0GEL5</accession>
<dbReference type="PANTHER" id="PTHR44899">
    <property type="entry name" value="CAMK FAMILY PROTEIN KINASE"/>
    <property type="match status" value="1"/>
</dbReference>
<keyword evidence="5" id="KW-0418">Kinase</keyword>
<evidence type="ECO:0000259" key="11">
    <source>
        <dbReference type="PROSITE" id="PS50011"/>
    </source>
</evidence>
<keyword evidence="13" id="KW-1185">Reference proteome</keyword>
<gene>
    <name evidence="12" type="ORF">CYMTET_15322</name>
</gene>
<dbReference type="AlphaFoldDB" id="A0AAE0GEL5"/>
<protein>
    <recommendedName>
        <fullName evidence="1">non-specific serine/threonine protein kinase</fullName>
        <ecNumber evidence="1">2.7.11.1</ecNumber>
    </recommendedName>
</protein>
<keyword evidence="4" id="KW-0547">Nucleotide-binding</keyword>
<feature type="domain" description="Protein kinase" evidence="11">
    <location>
        <begin position="1"/>
        <end position="73"/>
    </location>
</feature>
<comment type="catalytic activity">
    <reaction evidence="7">
        <text>L-threonyl-[protein] + ATP = O-phospho-L-threonyl-[protein] + ADP + H(+)</text>
        <dbReference type="Rhea" id="RHEA:46608"/>
        <dbReference type="Rhea" id="RHEA-COMP:11060"/>
        <dbReference type="Rhea" id="RHEA-COMP:11605"/>
        <dbReference type="ChEBI" id="CHEBI:15378"/>
        <dbReference type="ChEBI" id="CHEBI:30013"/>
        <dbReference type="ChEBI" id="CHEBI:30616"/>
        <dbReference type="ChEBI" id="CHEBI:61977"/>
        <dbReference type="ChEBI" id="CHEBI:456216"/>
        <dbReference type="EC" id="2.7.11.1"/>
    </reaction>
</comment>
<proteinExistence type="predicted"/>
<evidence type="ECO:0000256" key="3">
    <source>
        <dbReference type="ARBA" id="ARBA00022679"/>
    </source>
</evidence>
<keyword evidence="3" id="KW-0808">Transferase</keyword>
<evidence type="ECO:0000256" key="4">
    <source>
        <dbReference type="ARBA" id="ARBA00022741"/>
    </source>
</evidence>
<evidence type="ECO:0000256" key="6">
    <source>
        <dbReference type="ARBA" id="ARBA00022840"/>
    </source>
</evidence>
<evidence type="ECO:0000256" key="1">
    <source>
        <dbReference type="ARBA" id="ARBA00012513"/>
    </source>
</evidence>